<gene>
    <name evidence="1" type="ORF">QVD17_25703</name>
</gene>
<protein>
    <submittedName>
        <fullName evidence="1">Uncharacterized protein</fullName>
    </submittedName>
</protein>
<comment type="caution">
    <text evidence="1">The sequence shown here is derived from an EMBL/GenBank/DDBJ whole genome shotgun (WGS) entry which is preliminary data.</text>
</comment>
<proteinExistence type="predicted"/>
<organism evidence="1 2">
    <name type="scientific">Tagetes erecta</name>
    <name type="common">African marigold</name>
    <dbReference type="NCBI Taxonomy" id="13708"/>
    <lineage>
        <taxon>Eukaryota</taxon>
        <taxon>Viridiplantae</taxon>
        <taxon>Streptophyta</taxon>
        <taxon>Embryophyta</taxon>
        <taxon>Tracheophyta</taxon>
        <taxon>Spermatophyta</taxon>
        <taxon>Magnoliopsida</taxon>
        <taxon>eudicotyledons</taxon>
        <taxon>Gunneridae</taxon>
        <taxon>Pentapetalae</taxon>
        <taxon>asterids</taxon>
        <taxon>campanulids</taxon>
        <taxon>Asterales</taxon>
        <taxon>Asteraceae</taxon>
        <taxon>Asteroideae</taxon>
        <taxon>Heliantheae alliance</taxon>
        <taxon>Tageteae</taxon>
        <taxon>Tagetes</taxon>
    </lineage>
</organism>
<dbReference type="AlphaFoldDB" id="A0AAD8NVL6"/>
<accession>A0AAD8NVL6</accession>
<evidence type="ECO:0000313" key="2">
    <source>
        <dbReference type="Proteomes" id="UP001229421"/>
    </source>
</evidence>
<evidence type="ECO:0000313" key="1">
    <source>
        <dbReference type="EMBL" id="KAK1422524.1"/>
    </source>
</evidence>
<dbReference type="EMBL" id="JAUHHV010000006">
    <property type="protein sequence ID" value="KAK1422524.1"/>
    <property type="molecule type" value="Genomic_DNA"/>
</dbReference>
<sequence length="68" mass="8347">MLCIYHYIINNQIHQNHVYCYIVLLSCHGRSNFKDFLKPKFQVIRTRFHHGRPAYNFGHLHYLFKLKL</sequence>
<reference evidence="1" key="1">
    <citation type="journal article" date="2023" name="bioRxiv">
        <title>Improved chromosome-level genome assembly for marigold (Tagetes erecta).</title>
        <authorList>
            <person name="Jiang F."/>
            <person name="Yuan L."/>
            <person name="Wang S."/>
            <person name="Wang H."/>
            <person name="Xu D."/>
            <person name="Wang A."/>
            <person name="Fan W."/>
        </authorList>
    </citation>
    <scope>NUCLEOTIDE SEQUENCE</scope>
    <source>
        <strain evidence="1">WSJ</strain>
        <tissue evidence="1">Leaf</tissue>
    </source>
</reference>
<name>A0AAD8NVL6_TARER</name>
<dbReference type="Proteomes" id="UP001229421">
    <property type="component" value="Unassembled WGS sequence"/>
</dbReference>
<keyword evidence="2" id="KW-1185">Reference proteome</keyword>